<dbReference type="PROSITE" id="PS01124">
    <property type="entry name" value="HTH_ARAC_FAMILY_2"/>
    <property type="match status" value="1"/>
</dbReference>
<dbReference type="Proteomes" id="UP000045545">
    <property type="component" value="Unassembled WGS sequence"/>
</dbReference>
<dbReference type="GO" id="GO:0003700">
    <property type="term" value="F:DNA-binding transcription factor activity"/>
    <property type="evidence" value="ECO:0007669"/>
    <property type="project" value="InterPro"/>
</dbReference>
<gene>
    <name evidence="5" type="ORF">2508</name>
</gene>
<dbReference type="InterPro" id="IPR046532">
    <property type="entry name" value="DUF6597"/>
</dbReference>
<evidence type="ECO:0000256" key="1">
    <source>
        <dbReference type="ARBA" id="ARBA00023015"/>
    </source>
</evidence>
<dbReference type="STRING" id="690567.2508"/>
<keyword evidence="2" id="KW-0238">DNA-binding</keyword>
<dbReference type="Gene3D" id="1.10.10.60">
    <property type="entry name" value="Homeodomain-like"/>
    <property type="match status" value="1"/>
</dbReference>
<feature type="domain" description="HTH araC/xylS-type" evidence="4">
    <location>
        <begin position="139"/>
        <end position="240"/>
    </location>
</feature>
<evidence type="ECO:0000256" key="2">
    <source>
        <dbReference type="ARBA" id="ARBA00023125"/>
    </source>
</evidence>
<keyword evidence="3" id="KW-0804">Transcription</keyword>
<dbReference type="Pfam" id="PF20240">
    <property type="entry name" value="DUF6597"/>
    <property type="match status" value="1"/>
</dbReference>
<dbReference type="SUPFAM" id="SSF46689">
    <property type="entry name" value="Homeodomain-like"/>
    <property type="match status" value="1"/>
</dbReference>
<evidence type="ECO:0000313" key="5">
    <source>
        <dbReference type="EMBL" id="CFY05524.1"/>
    </source>
</evidence>
<proteinExistence type="predicted"/>
<dbReference type="InterPro" id="IPR018060">
    <property type="entry name" value="HTH_AraC"/>
</dbReference>
<evidence type="ECO:0000256" key="3">
    <source>
        <dbReference type="ARBA" id="ARBA00023163"/>
    </source>
</evidence>
<evidence type="ECO:0000313" key="6">
    <source>
        <dbReference type="Proteomes" id="UP000045545"/>
    </source>
</evidence>
<name>A0A0E4GC09_9FIRM</name>
<accession>A0A0E4GC09</accession>
<dbReference type="GO" id="GO:0043565">
    <property type="term" value="F:sequence-specific DNA binding"/>
    <property type="evidence" value="ECO:0007669"/>
    <property type="project" value="InterPro"/>
</dbReference>
<reference evidence="5 6" key="1">
    <citation type="submission" date="2015-03" db="EMBL/GenBank/DDBJ databases">
        <authorList>
            <person name="Murphy D."/>
        </authorList>
    </citation>
    <scope>NUCLEOTIDE SEQUENCE [LARGE SCALE GENOMIC DNA]</scope>
    <source>
        <strain evidence="5 6">OL-4</strain>
    </source>
</reference>
<dbReference type="AlphaFoldDB" id="A0A0E4GC09"/>
<dbReference type="SMART" id="SM00342">
    <property type="entry name" value="HTH_ARAC"/>
    <property type="match status" value="1"/>
</dbReference>
<dbReference type="PANTHER" id="PTHR43280">
    <property type="entry name" value="ARAC-FAMILY TRANSCRIPTIONAL REGULATOR"/>
    <property type="match status" value="1"/>
</dbReference>
<dbReference type="OrthoDB" id="323290at2"/>
<evidence type="ECO:0000259" key="4">
    <source>
        <dbReference type="PROSITE" id="PS01124"/>
    </source>
</evidence>
<organism evidence="5 6">
    <name type="scientific">Syntrophomonas zehnderi OL-4</name>
    <dbReference type="NCBI Taxonomy" id="690567"/>
    <lineage>
        <taxon>Bacteria</taxon>
        <taxon>Bacillati</taxon>
        <taxon>Bacillota</taxon>
        <taxon>Clostridia</taxon>
        <taxon>Eubacteriales</taxon>
        <taxon>Syntrophomonadaceae</taxon>
        <taxon>Syntrophomonas</taxon>
    </lineage>
</organism>
<dbReference type="Pfam" id="PF12833">
    <property type="entry name" value="HTH_18"/>
    <property type="match status" value="1"/>
</dbReference>
<dbReference type="PANTHER" id="PTHR43280:SF2">
    <property type="entry name" value="HTH-TYPE TRANSCRIPTIONAL REGULATOR EXSA"/>
    <property type="match status" value="1"/>
</dbReference>
<dbReference type="InterPro" id="IPR009057">
    <property type="entry name" value="Homeodomain-like_sf"/>
</dbReference>
<keyword evidence="1" id="KW-0805">Transcription regulation</keyword>
<keyword evidence="6" id="KW-1185">Reference proteome</keyword>
<sequence length="259" mass="29137">MKIVKPSRTLDKYVNAYYINDGSKGASNPRRFFAGSESYLKFTGSKGILSGQTTLPIDLNNPAAGLGVAISLKPGVIFDVFNIPSNHLTNETIDLELISGSSYQNMLEQIFKNFSISNCVQAIESFLTSILDERIEYRRKKTIELEKLLINPAFSVSDIARTVGYSNRNLQRMVNMNFGMNTSTFRRVHRFEGAMQIISNKAGGIPWQDIIFRCHYSDQSHFIRDFKAFTGYTPAEYLAGNPSDSFNQFTGASLYNQNK</sequence>
<dbReference type="EMBL" id="CGIH01000049">
    <property type="protein sequence ID" value="CFY05524.1"/>
    <property type="molecule type" value="Genomic_DNA"/>
</dbReference>
<dbReference type="RefSeq" id="WP_046499814.1">
    <property type="nucleotide sequence ID" value="NZ_CGIH01000049.1"/>
</dbReference>
<protein>
    <submittedName>
        <fullName evidence="5">DNA binding HTH domain, AraC-type</fullName>
    </submittedName>
</protein>